<dbReference type="InterPro" id="IPR011766">
    <property type="entry name" value="TPP_enzyme_TPP-bd"/>
</dbReference>
<keyword evidence="9" id="KW-0274">FAD</keyword>
<evidence type="ECO:0000259" key="18">
    <source>
        <dbReference type="Pfam" id="PF02776"/>
    </source>
</evidence>
<dbReference type="CDD" id="cd07035">
    <property type="entry name" value="TPP_PYR_POX_like"/>
    <property type="match status" value="1"/>
</dbReference>
<dbReference type="GO" id="GO:0003984">
    <property type="term" value="F:acetolactate synthase activity"/>
    <property type="evidence" value="ECO:0007669"/>
    <property type="project" value="UniProtKB-EC"/>
</dbReference>
<dbReference type="FunFam" id="3.40.50.970:FF:000016">
    <property type="entry name" value="Acetolactate synthase"/>
    <property type="match status" value="1"/>
</dbReference>
<dbReference type="SUPFAM" id="SSF52467">
    <property type="entry name" value="DHS-like NAD/FAD-binding domain"/>
    <property type="match status" value="1"/>
</dbReference>
<evidence type="ECO:0000256" key="2">
    <source>
        <dbReference type="ARBA" id="ARBA00005025"/>
    </source>
</evidence>
<dbReference type="Gene3D" id="3.40.50.1220">
    <property type="entry name" value="TPP-binding domain"/>
    <property type="match status" value="1"/>
</dbReference>
<dbReference type="PANTHER" id="PTHR18968">
    <property type="entry name" value="THIAMINE PYROPHOSPHATE ENZYMES"/>
    <property type="match status" value="1"/>
</dbReference>
<dbReference type="GO" id="GO:0005948">
    <property type="term" value="C:acetolactate synthase complex"/>
    <property type="evidence" value="ECO:0007669"/>
    <property type="project" value="TreeGrafter"/>
</dbReference>
<dbReference type="AlphaFoldDB" id="A0A6P2C0Z9"/>
<sequence>MTEQSSPVPSKAHAPSPLDIPARTAGAKPVPTRPATVQSGTGPAAAGAVQAGSAQAGAAQPSAAASRPQHPAAAPVRVTGAQALVLALEQVGVDVVFGIPGGAVLPAYDPLLDSEQIRHILVRHEQGAGHAATGYAQATGRTGVCMATSGPGATNLVTPLADAYMDSVPVVAITGQVSTNLIGTDGFQEADISGITYPITKHNFLVTKPEDIARTIGEAFHLASTGRPGPVLVDIAKDAMQATTEFTWPVPFDLPGYHPVTRPHSRQVREAARMIADAKRPVLYVGGGVIKADASAELLELAELTGAPVVTTLMARGAFPDSHPLHLGMPGMHGTVAAVGALQRSDLLIALGARFDDRVTGKLDSFAPDALIVHADIDPAEISKNRRADVPIVGDCKEVIAELIAAVSTDHQHGRKGDYGDWWAQLRQWRDKYPLGYVEFDDGSLAPQYVIERIGKIAGPEAIYLAGVGQHQMWAAQFIGYENPRTWINSGGAGTMGFAVPAAMGAKVGSPESTVWAIDGDGCFQMTNQELATCAIEGIPIKIAIINNGNLGMVRQWQTLFYNQRYSNTNLGDKKTELEGTRIPDFVKLAEAYGCIGLRCEKKEDVDAVIEQAMAINDQPVVIDFIVHKDAMVWPMVAAGTSNDDIKFARDMAPDWEAMD</sequence>
<dbReference type="CDD" id="cd02015">
    <property type="entry name" value="TPP_AHAS"/>
    <property type="match status" value="1"/>
</dbReference>
<feature type="compositionally biased region" description="Low complexity" evidence="15">
    <location>
        <begin position="42"/>
        <end position="53"/>
    </location>
</feature>
<evidence type="ECO:0000256" key="4">
    <source>
        <dbReference type="ARBA" id="ARBA00013145"/>
    </source>
</evidence>
<dbReference type="InterPro" id="IPR029061">
    <property type="entry name" value="THDP-binding"/>
</dbReference>
<dbReference type="Pfam" id="PF02776">
    <property type="entry name" value="TPP_enzyme_N"/>
    <property type="match status" value="1"/>
</dbReference>
<feature type="domain" description="Thiamine pyrophosphate enzyme central" evidence="16">
    <location>
        <begin position="268"/>
        <end position="403"/>
    </location>
</feature>
<accession>A0A6P2C0Z9</accession>
<comment type="pathway">
    <text evidence="2 14">Amino-acid biosynthesis; L-valine biosynthesis; L-valine from pyruvate: step 1/4.</text>
</comment>
<evidence type="ECO:0000256" key="14">
    <source>
        <dbReference type="RuleBase" id="RU003591"/>
    </source>
</evidence>
<dbReference type="InterPro" id="IPR012846">
    <property type="entry name" value="Acetolactate_synth_lsu"/>
</dbReference>
<dbReference type="InterPro" id="IPR045229">
    <property type="entry name" value="TPP_enz"/>
</dbReference>
<evidence type="ECO:0000256" key="11">
    <source>
        <dbReference type="ARBA" id="ARBA00023052"/>
    </source>
</evidence>
<dbReference type="Gene3D" id="3.40.50.970">
    <property type="match status" value="2"/>
</dbReference>
<reference evidence="19 20" key="1">
    <citation type="submission" date="2018-11" db="EMBL/GenBank/DDBJ databases">
        <title>Trebonia kvetii gen.nov., sp.nov., a novel acidophilic actinobacterium, and proposal of the new actinobacterial family Treboniaceae fam. nov.</title>
        <authorList>
            <person name="Rapoport D."/>
            <person name="Sagova-Mareckova M."/>
            <person name="Sedlacek I."/>
            <person name="Provaznik J."/>
            <person name="Kralova S."/>
            <person name="Pavlinic D."/>
            <person name="Benes V."/>
            <person name="Kopecky J."/>
        </authorList>
    </citation>
    <scope>NUCLEOTIDE SEQUENCE [LARGE SCALE GENOMIC DNA]</scope>
    <source>
        <strain evidence="19 20">15Tr583</strain>
    </source>
</reference>
<name>A0A6P2C0Z9_9ACTN</name>
<evidence type="ECO:0000256" key="9">
    <source>
        <dbReference type="ARBA" id="ARBA00022827"/>
    </source>
</evidence>
<evidence type="ECO:0000259" key="16">
    <source>
        <dbReference type="Pfam" id="PF00205"/>
    </source>
</evidence>
<protein>
    <recommendedName>
        <fullName evidence="4 14">Acetolactate synthase</fullName>
        <ecNumber evidence="4 14">2.2.1.6</ecNumber>
    </recommendedName>
</protein>
<dbReference type="Proteomes" id="UP000460272">
    <property type="component" value="Unassembled WGS sequence"/>
</dbReference>
<keyword evidence="11 14" id="KW-0786">Thiamine pyrophosphate</keyword>
<evidence type="ECO:0000256" key="5">
    <source>
        <dbReference type="ARBA" id="ARBA00022605"/>
    </source>
</evidence>
<comment type="cofactor">
    <cofactor evidence="14">
        <name>Mg(2+)</name>
        <dbReference type="ChEBI" id="CHEBI:18420"/>
    </cofactor>
    <text evidence="14">Binds 1 Mg(2+) ion per subunit.</text>
</comment>
<dbReference type="Pfam" id="PF02775">
    <property type="entry name" value="TPP_enzyme_C"/>
    <property type="match status" value="1"/>
</dbReference>
<dbReference type="RefSeq" id="WP_145854025.1">
    <property type="nucleotide sequence ID" value="NZ_RPFW01000003.1"/>
</dbReference>
<dbReference type="GO" id="GO:0009097">
    <property type="term" value="P:isoleucine biosynthetic process"/>
    <property type="evidence" value="ECO:0007669"/>
    <property type="project" value="UniProtKB-UniPathway"/>
</dbReference>
<evidence type="ECO:0000313" key="19">
    <source>
        <dbReference type="EMBL" id="TVZ04155.1"/>
    </source>
</evidence>
<dbReference type="InterPro" id="IPR012000">
    <property type="entry name" value="Thiamin_PyroP_enz_cen_dom"/>
</dbReference>
<dbReference type="InterPro" id="IPR029035">
    <property type="entry name" value="DHS-like_NAD/FAD-binding_dom"/>
</dbReference>
<feature type="domain" description="Thiamine pyrophosphate enzyme N-terminal TPP-binding" evidence="18">
    <location>
        <begin position="79"/>
        <end position="193"/>
    </location>
</feature>
<organism evidence="19 20">
    <name type="scientific">Trebonia kvetii</name>
    <dbReference type="NCBI Taxonomy" id="2480626"/>
    <lineage>
        <taxon>Bacteria</taxon>
        <taxon>Bacillati</taxon>
        <taxon>Actinomycetota</taxon>
        <taxon>Actinomycetes</taxon>
        <taxon>Streptosporangiales</taxon>
        <taxon>Treboniaceae</taxon>
        <taxon>Trebonia</taxon>
    </lineage>
</organism>
<dbReference type="NCBIfam" id="TIGR00118">
    <property type="entry name" value="acolac_lg"/>
    <property type="match status" value="1"/>
</dbReference>
<dbReference type="EC" id="2.2.1.6" evidence="4 14"/>
<keyword evidence="5 14" id="KW-0028">Amino-acid biosynthesis</keyword>
<dbReference type="InterPro" id="IPR012001">
    <property type="entry name" value="Thiamin_PyroP_enz_TPP-bd_dom"/>
</dbReference>
<dbReference type="InterPro" id="IPR039368">
    <property type="entry name" value="AHAS_TPP"/>
</dbReference>
<comment type="caution">
    <text evidence="19">The sequence shown here is derived from an EMBL/GenBank/DDBJ whole genome shotgun (WGS) entry which is preliminary data.</text>
</comment>
<evidence type="ECO:0000256" key="13">
    <source>
        <dbReference type="ARBA" id="ARBA00048670"/>
    </source>
</evidence>
<comment type="cofactor">
    <cofactor evidence="14">
        <name>thiamine diphosphate</name>
        <dbReference type="ChEBI" id="CHEBI:58937"/>
    </cofactor>
    <text evidence="14">Binds 1 thiamine pyrophosphate per subunit.</text>
</comment>
<dbReference type="SUPFAM" id="SSF52518">
    <property type="entry name" value="Thiamin diphosphate-binding fold (THDP-binding)"/>
    <property type="match status" value="2"/>
</dbReference>
<dbReference type="GO" id="GO:0030976">
    <property type="term" value="F:thiamine pyrophosphate binding"/>
    <property type="evidence" value="ECO:0007669"/>
    <property type="project" value="UniProtKB-UniRule"/>
</dbReference>
<dbReference type="UniPathway" id="UPA00047">
    <property type="reaction ID" value="UER00055"/>
</dbReference>
<dbReference type="EMBL" id="RPFW01000003">
    <property type="protein sequence ID" value="TVZ04155.1"/>
    <property type="molecule type" value="Genomic_DNA"/>
</dbReference>
<keyword evidence="10 14" id="KW-0460">Magnesium</keyword>
<evidence type="ECO:0000256" key="1">
    <source>
        <dbReference type="ARBA" id="ARBA00004974"/>
    </source>
</evidence>
<keyword evidence="20" id="KW-1185">Reference proteome</keyword>
<feature type="domain" description="Thiamine pyrophosphate enzyme TPP-binding" evidence="17">
    <location>
        <begin position="467"/>
        <end position="625"/>
    </location>
</feature>
<dbReference type="PANTHER" id="PTHR18968:SF13">
    <property type="entry name" value="ACETOLACTATE SYNTHASE CATALYTIC SUBUNIT, MITOCHONDRIAL"/>
    <property type="match status" value="1"/>
</dbReference>
<evidence type="ECO:0000256" key="8">
    <source>
        <dbReference type="ARBA" id="ARBA00022723"/>
    </source>
</evidence>
<dbReference type="GO" id="GO:0009099">
    <property type="term" value="P:L-valine biosynthetic process"/>
    <property type="evidence" value="ECO:0007669"/>
    <property type="project" value="UniProtKB-UniPathway"/>
</dbReference>
<evidence type="ECO:0000256" key="15">
    <source>
        <dbReference type="SAM" id="MobiDB-lite"/>
    </source>
</evidence>
<dbReference type="PROSITE" id="PS00187">
    <property type="entry name" value="TPP_ENZYMES"/>
    <property type="match status" value="1"/>
</dbReference>
<comment type="catalytic activity">
    <reaction evidence="13 14">
        <text>2 pyruvate + H(+) = (2S)-2-acetolactate + CO2</text>
        <dbReference type="Rhea" id="RHEA:25249"/>
        <dbReference type="ChEBI" id="CHEBI:15361"/>
        <dbReference type="ChEBI" id="CHEBI:15378"/>
        <dbReference type="ChEBI" id="CHEBI:16526"/>
        <dbReference type="ChEBI" id="CHEBI:58476"/>
        <dbReference type="EC" id="2.2.1.6"/>
    </reaction>
</comment>
<evidence type="ECO:0000256" key="12">
    <source>
        <dbReference type="ARBA" id="ARBA00023304"/>
    </source>
</evidence>
<dbReference type="FunFam" id="3.40.50.1220:FF:000008">
    <property type="entry name" value="Acetolactate synthase"/>
    <property type="match status" value="1"/>
</dbReference>
<dbReference type="UniPathway" id="UPA00049">
    <property type="reaction ID" value="UER00059"/>
</dbReference>
<dbReference type="NCBIfam" id="NF005860">
    <property type="entry name" value="PRK07789.1"/>
    <property type="match status" value="1"/>
</dbReference>
<keyword evidence="6" id="KW-0285">Flavoprotein</keyword>
<comment type="pathway">
    <text evidence="1 14">Amino-acid biosynthesis; L-isoleucine biosynthesis; L-isoleucine from 2-oxobutanoate: step 1/4.</text>
</comment>
<keyword evidence="7 14" id="KW-0808">Transferase</keyword>
<evidence type="ECO:0000256" key="6">
    <source>
        <dbReference type="ARBA" id="ARBA00022630"/>
    </source>
</evidence>
<evidence type="ECO:0000256" key="10">
    <source>
        <dbReference type="ARBA" id="ARBA00022842"/>
    </source>
</evidence>
<dbReference type="GO" id="GO:0000287">
    <property type="term" value="F:magnesium ion binding"/>
    <property type="evidence" value="ECO:0007669"/>
    <property type="project" value="UniProtKB-UniRule"/>
</dbReference>
<dbReference type="FunFam" id="3.40.50.970:FF:000007">
    <property type="entry name" value="Acetolactate synthase"/>
    <property type="match status" value="1"/>
</dbReference>
<dbReference type="InterPro" id="IPR000399">
    <property type="entry name" value="TPP-bd_CS"/>
</dbReference>
<proteinExistence type="inferred from homology"/>
<evidence type="ECO:0000259" key="17">
    <source>
        <dbReference type="Pfam" id="PF02775"/>
    </source>
</evidence>
<dbReference type="Pfam" id="PF00205">
    <property type="entry name" value="TPP_enzyme_M"/>
    <property type="match status" value="1"/>
</dbReference>
<keyword evidence="12 14" id="KW-0100">Branched-chain amino acid biosynthesis</keyword>
<keyword evidence="8 14" id="KW-0479">Metal-binding</keyword>
<feature type="region of interest" description="Disordered" evidence="15">
    <location>
        <begin position="1"/>
        <end position="53"/>
    </location>
</feature>
<evidence type="ECO:0000256" key="3">
    <source>
        <dbReference type="ARBA" id="ARBA00007812"/>
    </source>
</evidence>
<dbReference type="OrthoDB" id="4494979at2"/>
<dbReference type="GO" id="GO:0050660">
    <property type="term" value="F:flavin adenine dinucleotide binding"/>
    <property type="evidence" value="ECO:0007669"/>
    <property type="project" value="InterPro"/>
</dbReference>
<comment type="similarity">
    <text evidence="3 14">Belongs to the TPP enzyme family.</text>
</comment>
<evidence type="ECO:0000313" key="20">
    <source>
        <dbReference type="Proteomes" id="UP000460272"/>
    </source>
</evidence>
<evidence type="ECO:0000256" key="7">
    <source>
        <dbReference type="ARBA" id="ARBA00022679"/>
    </source>
</evidence>
<gene>
    <name evidence="19" type="ORF">EAS64_17305</name>
</gene>